<keyword evidence="6" id="KW-0472">Membrane</keyword>
<dbReference type="Proteomes" id="UP001345827">
    <property type="component" value="Unassembled WGS sequence"/>
</dbReference>
<keyword evidence="3" id="KW-0256">Endoplasmic reticulum</keyword>
<evidence type="ECO:0000256" key="5">
    <source>
        <dbReference type="SAM" id="MobiDB-lite"/>
    </source>
</evidence>
<evidence type="ECO:0000256" key="2">
    <source>
        <dbReference type="ARBA" id="ARBA00022448"/>
    </source>
</evidence>
<accession>A0AAV9Q6V9</accession>
<comment type="subcellular location">
    <subcellularLocation>
        <location evidence="1">Endoplasmic reticulum</location>
    </subcellularLocation>
</comment>
<dbReference type="PANTHER" id="PTHR40787">
    <property type="entry name" value="SECRETED PROTEIN"/>
    <property type="match status" value="1"/>
</dbReference>
<evidence type="ECO:0000256" key="4">
    <source>
        <dbReference type="ARBA" id="ARBA00022927"/>
    </source>
</evidence>
<feature type="region of interest" description="Disordered" evidence="5">
    <location>
        <begin position="1577"/>
        <end position="1597"/>
    </location>
</feature>
<sequence>MASLNELTDAHILLLAAQLTSDGDLARLRELLDCRRGVLSQNIAYRLVLSFYPVDTPDQSSLIEFLKSFQTGDRQPTDAGGFKVDSSISTISRHDALGRCRTLRIQTIPNHLPLEKDSEQASFIIEWAKRLEALSGTLEPLTEFVEHFVEHDPDLRHWYETYVVPVLRLQYEFYPDAEDIIGVQELEKMTVEDGVSTLLQYAERRHDPTDIARDLDYVVTPWVCGAQRAKRRRIDSLPAETKVDEPAWESVNNWLINESLNNFEVAAKTFAGWKGPSGVDTPADAVVSRYAQTGLAIIYACPAASRESLAMSREVLMKVATLIGLAAPDTTTIGPNVVLAKPFVKELEEIDLLSSSFSRKTNQFTRPTASSVQLLVGSLATSAALLELGLASSLGDVVRTSVFGSERRHKDELRRLLQQIPRLTRKEIDWRSVRRQLRWFRTWSQHSEAETDNPRPAYLGRLTAEYLETQTLDSFLTAGQYDAVKEVYLDTKPQPLPVSEVESRIVASIFEAYDNASNGNRDRGGMKRAYEILRAFRSRFPRSTALSDIDHLIRATHSLSFYQLTLQHGVPFRPVAIRVQKDPLTLLEKVLGQDLKAYTKLDDLLEIGRNLVRAHLPSRETLARELDPVELRVSDAEHRITYHAIMAALAVNDFDTAYAYITTRLSTSPTETSSPNLTDDVSWRAAYAAGKHRPSVSPKNLTSQIDSLAQRMELLSRALMLAPSGEALSGILATWRRYEEELEGLKAQAVDEERSFDAKADAALPGGFGVEDRDADVVETKRAMARRTWPTSRAGPSYEEEAPMGLFDVARGAATALRKSAAFPLGSGALRDLKIREAGTGSEGGLVDNTDSASSLEGGRTRKRDMVANMVTNNLVSGIGWVLGAPPRDRLDQRHEPEPDFTMPPRHFQTLQRRSDDFGRTFSIIFAVIAVLVILAAIIWAIILPKLRKNKTNRYSDGLTPRIYSRNSPHFPSHPALLRGTRQKPTDSLRHYDPRTETPFRDDPTPLSTFNHGSAASSQAHIALTVGSTNSSDGLFTPLRTRLPLRRGLQARHDPNLRLKRSNVVYSTHNRIPFVPETGLNGLEEYILPVPEPLLLRPRPAGRPPPLTRQLERFPMPIPRLSRKDGLMHPGKVFSELDQSDSPSVARAALNTPCPKSASSSRLNGKELSFLEVTHGHPPSQDQQAAAAVARELNSRLTETTSIPHDTDGRTLTMEKGLETAAGTNPEDLLSLKRAGTVTRPKTPVSEIRQWFDRTASDGKIVKSSFKRGWTPSSNPFTTPGPSSTPRTSPVPSVASTKTPPMLSPSFEITDMDTVIDAPNAGLRSRRRSTSSAALPSPTKIAPLKTVESANTASRLSKKLCPTNVFGRRTKATLPLNLVSLSRAQHRKRHSLSSMSTVFRPRLRGTKSKRSYCASSVYSRDTRGMSSLGSPGLDGVSNHTGYHIGTAYTTELPSRRQKRSSRRKAKAGSIDILRSKIDEWDLHTGDLDALTFTSPPPLLKRTYSDCGPRRSRAFDTRCPFMSSGDLQEKPCGLSPDAKPKIRVEHWDDDVWGDGLASFRDSILESAEQRGFSHRPALGQLQVVPPPPGSAPGGGDWI</sequence>
<dbReference type="GO" id="GO:0015031">
    <property type="term" value="P:protein transport"/>
    <property type="evidence" value="ECO:0007669"/>
    <property type="project" value="UniProtKB-KW"/>
</dbReference>
<dbReference type="EMBL" id="JAXLQG010000010">
    <property type="protein sequence ID" value="KAK5535355.1"/>
    <property type="molecule type" value="Genomic_DNA"/>
</dbReference>
<feature type="region of interest" description="Disordered" evidence="5">
    <location>
        <begin position="1447"/>
        <end position="1467"/>
    </location>
</feature>
<keyword evidence="9" id="KW-1185">Reference proteome</keyword>
<proteinExistence type="predicted"/>
<evidence type="ECO:0000313" key="8">
    <source>
        <dbReference type="EMBL" id="KAK5535355.1"/>
    </source>
</evidence>
<feature type="region of interest" description="Disordered" evidence="5">
    <location>
        <begin position="1131"/>
        <end position="1163"/>
    </location>
</feature>
<gene>
    <name evidence="8" type="ORF">LTR25_006363</name>
</gene>
<comment type="caution">
    <text evidence="8">The sequence shown here is derived from an EMBL/GenBank/DDBJ whole genome shotgun (WGS) entry which is preliminary data.</text>
</comment>
<evidence type="ECO:0000313" key="9">
    <source>
        <dbReference type="Proteomes" id="UP001345827"/>
    </source>
</evidence>
<dbReference type="GO" id="GO:0005783">
    <property type="term" value="C:endoplasmic reticulum"/>
    <property type="evidence" value="ECO:0007669"/>
    <property type="project" value="UniProtKB-SubCell"/>
</dbReference>
<reference evidence="8 9" key="1">
    <citation type="submission" date="2023-06" db="EMBL/GenBank/DDBJ databases">
        <title>Black Yeasts Isolated from many extreme environments.</title>
        <authorList>
            <person name="Coleine C."/>
            <person name="Stajich J.E."/>
            <person name="Selbmann L."/>
        </authorList>
    </citation>
    <scope>NUCLEOTIDE SEQUENCE [LARGE SCALE GENOMIC DNA]</scope>
    <source>
        <strain evidence="8 9">CCFEE 5887</strain>
    </source>
</reference>
<feature type="region of interest" description="Disordered" evidence="5">
    <location>
        <begin position="1265"/>
        <end position="1307"/>
    </location>
</feature>
<dbReference type="InterPro" id="IPR013244">
    <property type="entry name" value="Sec39_domain"/>
</dbReference>
<keyword evidence="4" id="KW-0653">Protein transport</keyword>
<keyword evidence="6" id="KW-0812">Transmembrane</keyword>
<feature type="region of interest" description="Disordered" evidence="5">
    <location>
        <begin position="840"/>
        <end position="859"/>
    </location>
</feature>
<dbReference type="PANTHER" id="PTHR40787:SF3">
    <property type="entry name" value="PROTEIN TRANSPORT PROTEIN SEC39"/>
    <property type="match status" value="1"/>
</dbReference>
<protein>
    <recommendedName>
        <fullName evidence="7">Sec39 domain-containing protein</fullName>
    </recommendedName>
</protein>
<organism evidence="8 9">
    <name type="scientific">Vermiconidia calcicola</name>
    <dbReference type="NCBI Taxonomy" id="1690605"/>
    <lineage>
        <taxon>Eukaryota</taxon>
        <taxon>Fungi</taxon>
        <taxon>Dikarya</taxon>
        <taxon>Ascomycota</taxon>
        <taxon>Pezizomycotina</taxon>
        <taxon>Dothideomycetes</taxon>
        <taxon>Dothideomycetidae</taxon>
        <taxon>Mycosphaerellales</taxon>
        <taxon>Extremaceae</taxon>
        <taxon>Vermiconidia</taxon>
    </lineage>
</organism>
<name>A0AAV9Q6V9_9PEZI</name>
<keyword evidence="2" id="KW-0813">Transport</keyword>
<feature type="compositionally biased region" description="Basic and acidic residues" evidence="5">
    <location>
        <begin position="984"/>
        <end position="1004"/>
    </location>
</feature>
<feature type="transmembrane region" description="Helical" evidence="6">
    <location>
        <begin position="922"/>
        <end position="944"/>
    </location>
</feature>
<feature type="compositionally biased region" description="Low complexity" evidence="5">
    <location>
        <begin position="1271"/>
        <end position="1297"/>
    </location>
</feature>
<evidence type="ECO:0000256" key="1">
    <source>
        <dbReference type="ARBA" id="ARBA00004240"/>
    </source>
</evidence>
<keyword evidence="6" id="KW-1133">Transmembrane helix</keyword>
<evidence type="ECO:0000256" key="3">
    <source>
        <dbReference type="ARBA" id="ARBA00022824"/>
    </source>
</evidence>
<evidence type="ECO:0000256" key="6">
    <source>
        <dbReference type="SAM" id="Phobius"/>
    </source>
</evidence>
<feature type="compositionally biased region" description="Basic residues" evidence="5">
    <location>
        <begin position="1455"/>
        <end position="1466"/>
    </location>
</feature>
<dbReference type="GO" id="GO:0006890">
    <property type="term" value="P:retrograde vesicle-mediated transport, Golgi to endoplasmic reticulum"/>
    <property type="evidence" value="ECO:0007669"/>
    <property type="project" value="InterPro"/>
</dbReference>
<feature type="region of interest" description="Disordered" evidence="5">
    <location>
        <begin position="970"/>
        <end position="1005"/>
    </location>
</feature>
<feature type="domain" description="Sec39" evidence="7">
    <location>
        <begin position="13"/>
        <end position="754"/>
    </location>
</feature>
<dbReference type="Pfam" id="PF08314">
    <property type="entry name" value="Sec39"/>
    <property type="match status" value="1"/>
</dbReference>
<evidence type="ECO:0000259" key="7">
    <source>
        <dbReference type="Pfam" id="PF08314"/>
    </source>
</evidence>